<reference evidence="1 2" key="1">
    <citation type="submission" date="2017-03" db="EMBL/GenBank/DDBJ databases">
        <title>An alternative strategy for trypanosome survival in the mammalian bloodstream revealed through genome and transcriptome analysis of the ubiquitous bovine parasite Trypanosoma (Megatrypanum) theileri.</title>
        <authorList>
            <person name="Kelly S."/>
            <person name="Ivens A."/>
            <person name="Mott A."/>
            <person name="O'Neill E."/>
            <person name="Emms D."/>
            <person name="Macleod O."/>
            <person name="Voorheis P."/>
            <person name="Matthews J."/>
            <person name="Matthews K."/>
            <person name="Carrington M."/>
        </authorList>
    </citation>
    <scope>NUCLEOTIDE SEQUENCE [LARGE SCALE GENOMIC DNA]</scope>
    <source>
        <strain evidence="1">Edinburgh</strain>
    </source>
</reference>
<keyword evidence="2" id="KW-1185">Reference proteome</keyword>
<dbReference type="SUPFAM" id="SSF48371">
    <property type="entry name" value="ARM repeat"/>
    <property type="match status" value="1"/>
</dbReference>
<accession>A0A1X0P460</accession>
<evidence type="ECO:0000313" key="1">
    <source>
        <dbReference type="EMBL" id="ORC91724.1"/>
    </source>
</evidence>
<dbReference type="GeneID" id="39982755"/>
<dbReference type="RefSeq" id="XP_028885790.1">
    <property type="nucleotide sequence ID" value="XM_029022975.1"/>
</dbReference>
<proteinExistence type="predicted"/>
<dbReference type="EMBL" id="NBCO01000005">
    <property type="protein sequence ID" value="ORC91724.1"/>
    <property type="molecule type" value="Genomic_DNA"/>
</dbReference>
<name>A0A1X0P460_9TRYP</name>
<organism evidence="1 2">
    <name type="scientific">Trypanosoma theileri</name>
    <dbReference type="NCBI Taxonomy" id="67003"/>
    <lineage>
        <taxon>Eukaryota</taxon>
        <taxon>Discoba</taxon>
        <taxon>Euglenozoa</taxon>
        <taxon>Kinetoplastea</taxon>
        <taxon>Metakinetoplastina</taxon>
        <taxon>Trypanosomatida</taxon>
        <taxon>Trypanosomatidae</taxon>
        <taxon>Trypanosoma</taxon>
    </lineage>
</organism>
<dbReference type="AlphaFoldDB" id="A0A1X0P460"/>
<evidence type="ECO:0000313" key="2">
    <source>
        <dbReference type="Proteomes" id="UP000192257"/>
    </source>
</evidence>
<dbReference type="InterPro" id="IPR016024">
    <property type="entry name" value="ARM-type_fold"/>
</dbReference>
<sequence length="276" mass="30961">MIDNLEATLNRLVAFSSTESSLDAAVDLQNIALALEAAEKIPVLTETCMSLCVDLLENTPLTTVTTYSILMLLARCCMREENKELASRFGVFGLCVLILQDYKKLSKDTLFASFDLISTLAMNDGNTRRMMRPAIPHVINVMRDNKDSLKLAFGGAAVISTLTMLDVANAILAAECECFQLLINFFLMAYEKKKQLLSQHASRLSWNRKEEELLLLCDNVIYWTRDALQKLVLAPSSVIDEKLEAATFGDYGTSVEVDELKWKLKFDRKKVKLTTP</sequence>
<dbReference type="OrthoDB" id="270509at2759"/>
<dbReference type="VEuPathDB" id="TriTrypDB:TM35_000053200"/>
<protein>
    <submittedName>
        <fullName evidence="1">Uncharacterized protein</fullName>
    </submittedName>
</protein>
<gene>
    <name evidence="1" type="ORF">TM35_000053200</name>
</gene>
<comment type="caution">
    <text evidence="1">The sequence shown here is derived from an EMBL/GenBank/DDBJ whole genome shotgun (WGS) entry which is preliminary data.</text>
</comment>
<dbReference type="Proteomes" id="UP000192257">
    <property type="component" value="Unassembled WGS sequence"/>
</dbReference>